<dbReference type="AlphaFoldDB" id="A0A1Y5P916"/>
<accession>A0A1Y5P916</accession>
<gene>
    <name evidence="1" type="ORF">MHPYR_180076</name>
</gene>
<organism evidence="1">
    <name type="scientific">uncultured Mycobacterium sp</name>
    <dbReference type="NCBI Taxonomy" id="171292"/>
    <lineage>
        <taxon>Bacteria</taxon>
        <taxon>Bacillati</taxon>
        <taxon>Actinomycetota</taxon>
        <taxon>Actinomycetes</taxon>
        <taxon>Mycobacteriales</taxon>
        <taxon>Mycobacteriaceae</taxon>
        <taxon>Mycobacterium</taxon>
        <taxon>environmental samples</taxon>
    </lineage>
</organism>
<proteinExistence type="predicted"/>
<sequence>MSNDASWVDGDNVKPISKAIGAAWSAMDRLYFHSHTDADILKHADQISRALTRVRRETRANQHLT</sequence>
<name>A0A1Y5P916_9MYCO</name>
<evidence type="ECO:0000313" key="1">
    <source>
        <dbReference type="EMBL" id="SBS73819.1"/>
    </source>
</evidence>
<protein>
    <submittedName>
        <fullName evidence="1">Uncharacterized protein</fullName>
    </submittedName>
</protein>
<reference evidence="1" key="1">
    <citation type="submission" date="2016-03" db="EMBL/GenBank/DDBJ databases">
        <authorList>
            <person name="Ploux O."/>
        </authorList>
    </citation>
    <scope>NUCLEOTIDE SEQUENCE</scope>
    <source>
        <strain evidence="1">UC10</strain>
    </source>
</reference>
<dbReference type="EMBL" id="FLQS01000010">
    <property type="protein sequence ID" value="SBS73819.1"/>
    <property type="molecule type" value="Genomic_DNA"/>
</dbReference>